<dbReference type="EMBL" id="ASPP01004154">
    <property type="protein sequence ID" value="ETO32515.1"/>
    <property type="molecule type" value="Genomic_DNA"/>
</dbReference>
<keyword evidence="2" id="KW-1185">Reference proteome</keyword>
<dbReference type="Proteomes" id="UP000023152">
    <property type="component" value="Unassembled WGS sequence"/>
</dbReference>
<organism evidence="1 2">
    <name type="scientific">Reticulomyxa filosa</name>
    <dbReference type="NCBI Taxonomy" id="46433"/>
    <lineage>
        <taxon>Eukaryota</taxon>
        <taxon>Sar</taxon>
        <taxon>Rhizaria</taxon>
        <taxon>Retaria</taxon>
        <taxon>Foraminifera</taxon>
        <taxon>Monothalamids</taxon>
        <taxon>Reticulomyxidae</taxon>
        <taxon>Reticulomyxa</taxon>
    </lineage>
</organism>
<protein>
    <submittedName>
        <fullName evidence="1">Uncharacterized protein</fullName>
    </submittedName>
</protein>
<proteinExistence type="predicted"/>
<name>X6P1U9_RETFI</name>
<reference evidence="1 2" key="1">
    <citation type="journal article" date="2013" name="Curr. Biol.">
        <title>The Genome of the Foraminiferan Reticulomyxa filosa.</title>
        <authorList>
            <person name="Glockner G."/>
            <person name="Hulsmann N."/>
            <person name="Schleicher M."/>
            <person name="Noegel A.A."/>
            <person name="Eichinger L."/>
            <person name="Gallinger C."/>
            <person name="Pawlowski J."/>
            <person name="Sierra R."/>
            <person name="Euteneuer U."/>
            <person name="Pillet L."/>
            <person name="Moustafa A."/>
            <person name="Platzer M."/>
            <person name="Groth M."/>
            <person name="Szafranski K."/>
            <person name="Schliwa M."/>
        </authorList>
    </citation>
    <scope>NUCLEOTIDE SEQUENCE [LARGE SCALE GENOMIC DNA]</scope>
</reference>
<sequence>MKTYLIVIALIFHNLSLPYHLYIHIHIYVYMYSVKENHKQWICKCALASLSVEDLFQASGPEFRYLVISETTKDAENNSFLSVQVSIEKNTNATNIINAKCNVNPLNVFWSSESIGLLIRWANKIAVMKEAKFWSWWFTPRPASRLRAFKPWPISGSEELLRIVRGGNDVDTSGTTANAEVIIKCVNLTLNINESPTENEQNQSSEEKEFLPWQKPRHYHSIARATTLHTIVSMHSHRKGLVHISGEVTNLFAKDLRPESMLLLCLYKDIFGLKDKNSLVFGKIDYKWFDKVKIVGQKELGYTSKMEILINPVQLVYLQSLLFDTWTSVMGAVYSTSHDESIKTVNATSFAFSHVSAQMQAIWEKILPEQMVLDVKALEPVLILPVHWKSPEHVQFQVGTLAVSNATLVMKTQLL</sequence>
<evidence type="ECO:0000313" key="1">
    <source>
        <dbReference type="EMBL" id="ETO32515.1"/>
    </source>
</evidence>
<dbReference type="AlphaFoldDB" id="X6P1U9"/>
<comment type="caution">
    <text evidence="1">The sequence shown here is derived from an EMBL/GenBank/DDBJ whole genome shotgun (WGS) entry which is preliminary data.</text>
</comment>
<accession>X6P1U9</accession>
<gene>
    <name evidence="1" type="ORF">RFI_04602</name>
</gene>
<evidence type="ECO:0000313" key="2">
    <source>
        <dbReference type="Proteomes" id="UP000023152"/>
    </source>
</evidence>